<dbReference type="HOGENOM" id="CLU_000960_22_3_1"/>
<feature type="transmembrane region" description="Helical" evidence="6">
    <location>
        <begin position="44"/>
        <end position="66"/>
    </location>
</feature>
<evidence type="ECO:0000256" key="5">
    <source>
        <dbReference type="ARBA" id="ARBA00023136"/>
    </source>
</evidence>
<sequence>MARTNLVPVLSGLWIGTLFVALDETMIATIAVPITTSLASLSSFSWVSTTYLTGSIVSQAISGHLVDLFGRIPGLMVCFALFTTGTVVCGLAPTLPFFLLGRSLQGIGGGAICSITSVLETDIIPVQRRAFVEGLANLFYGVILALGGIYGAFVTRLLSWRWAFLLQVPVIIIDGIAIFWIANVPDKRVPGFSYHELDLVGISSLLATIVLSEYGLNLASTNTDWRSPYVTISLSISVICLAIFIYWETSRAKRPVVPVNALLERSVGAIQISAFLSTGCLASVFFYIPIYLDVHGLTDTAKSLRFIPLALLFGLAGVVIGHIVQCTNRYYYTNLSLQLTATVAYALLCTLHQNSQSWEPFFYLAILGFGVGGSYVTNLLGILTCVSEANLTTVQSASWSVRSAGVAFGLMTSSFIFQSVARVSLSMTGHQALIGGHSSQDFADLPELSKVPEEYKEAYIKSYDRGTHAVFLALLAQAAIGTVVCLFIQDRLIQQNDYLSQDHQIHQLSLLDDSCDIEDSSCRFQVHHSHAPQLD</sequence>
<dbReference type="GO" id="GO:0015174">
    <property type="term" value="F:basic amino acid transmembrane transporter activity"/>
    <property type="evidence" value="ECO:0007669"/>
    <property type="project" value="TreeGrafter"/>
</dbReference>
<evidence type="ECO:0000256" key="3">
    <source>
        <dbReference type="ARBA" id="ARBA00022692"/>
    </source>
</evidence>
<evidence type="ECO:0000259" key="7">
    <source>
        <dbReference type="PROSITE" id="PS50850"/>
    </source>
</evidence>
<dbReference type="InterPro" id="IPR036259">
    <property type="entry name" value="MFS_trans_sf"/>
</dbReference>
<evidence type="ECO:0000256" key="6">
    <source>
        <dbReference type="SAM" id="Phobius"/>
    </source>
</evidence>
<evidence type="ECO:0000256" key="2">
    <source>
        <dbReference type="ARBA" id="ARBA00022448"/>
    </source>
</evidence>
<dbReference type="AlphaFoldDB" id="A0A074VWE2"/>
<dbReference type="PANTHER" id="PTHR23501:SF191">
    <property type="entry name" value="VACUOLAR BASIC AMINO ACID TRANSPORTER 4"/>
    <property type="match status" value="1"/>
</dbReference>
<evidence type="ECO:0000256" key="4">
    <source>
        <dbReference type="ARBA" id="ARBA00022989"/>
    </source>
</evidence>
<feature type="domain" description="Major facilitator superfamily (MFS) profile" evidence="7">
    <location>
        <begin position="9"/>
        <end position="493"/>
    </location>
</feature>
<keyword evidence="2" id="KW-0813">Transport</keyword>
<name>A0A074VWE2_AURM1</name>
<feature type="transmembrane region" description="Helical" evidence="6">
    <location>
        <begin position="304"/>
        <end position="324"/>
    </location>
</feature>
<feature type="transmembrane region" description="Helical" evidence="6">
    <location>
        <begin position="469"/>
        <end position="488"/>
    </location>
</feature>
<dbReference type="PANTHER" id="PTHR23501">
    <property type="entry name" value="MAJOR FACILITATOR SUPERFAMILY"/>
    <property type="match status" value="1"/>
</dbReference>
<dbReference type="InterPro" id="IPR020846">
    <property type="entry name" value="MFS_dom"/>
</dbReference>
<dbReference type="InterPro" id="IPR011701">
    <property type="entry name" value="MFS"/>
</dbReference>
<feature type="transmembrane region" description="Helical" evidence="6">
    <location>
        <begin position="360"/>
        <end position="387"/>
    </location>
</feature>
<evidence type="ECO:0000313" key="9">
    <source>
        <dbReference type="Proteomes" id="UP000030672"/>
    </source>
</evidence>
<protein>
    <submittedName>
        <fullName evidence="8">MFS general substrate transporter</fullName>
    </submittedName>
</protein>
<comment type="subcellular location">
    <subcellularLocation>
        <location evidence="1">Endomembrane system</location>
        <topology evidence="1">Multi-pass membrane protein</topology>
    </subcellularLocation>
</comment>
<keyword evidence="4 6" id="KW-1133">Transmembrane helix</keyword>
<feature type="transmembrane region" description="Helical" evidence="6">
    <location>
        <begin position="138"/>
        <end position="158"/>
    </location>
</feature>
<dbReference type="PROSITE" id="PS50850">
    <property type="entry name" value="MFS"/>
    <property type="match status" value="1"/>
</dbReference>
<proteinExistence type="predicted"/>
<feature type="transmembrane region" description="Helical" evidence="6">
    <location>
        <begin position="164"/>
        <end position="185"/>
    </location>
</feature>
<feature type="transmembrane region" description="Helical" evidence="6">
    <location>
        <begin position="12"/>
        <end position="32"/>
    </location>
</feature>
<feature type="transmembrane region" description="Helical" evidence="6">
    <location>
        <begin position="268"/>
        <end position="292"/>
    </location>
</feature>
<dbReference type="Proteomes" id="UP000030672">
    <property type="component" value="Unassembled WGS sequence"/>
</dbReference>
<dbReference type="SUPFAM" id="SSF103473">
    <property type="entry name" value="MFS general substrate transporter"/>
    <property type="match status" value="1"/>
</dbReference>
<dbReference type="EMBL" id="KL584836">
    <property type="protein sequence ID" value="KEQ62042.1"/>
    <property type="molecule type" value="Genomic_DNA"/>
</dbReference>
<organism evidence="8 9">
    <name type="scientific">Aureobasidium melanogenum (strain CBS 110374)</name>
    <name type="common">Aureobasidium pullulans var. melanogenum</name>
    <dbReference type="NCBI Taxonomy" id="1043003"/>
    <lineage>
        <taxon>Eukaryota</taxon>
        <taxon>Fungi</taxon>
        <taxon>Dikarya</taxon>
        <taxon>Ascomycota</taxon>
        <taxon>Pezizomycotina</taxon>
        <taxon>Dothideomycetes</taxon>
        <taxon>Dothideomycetidae</taxon>
        <taxon>Dothideales</taxon>
        <taxon>Saccotheciaceae</taxon>
        <taxon>Aureobasidium</taxon>
    </lineage>
</organism>
<dbReference type="GO" id="GO:0012505">
    <property type="term" value="C:endomembrane system"/>
    <property type="evidence" value="ECO:0007669"/>
    <property type="project" value="UniProtKB-SubCell"/>
</dbReference>
<dbReference type="Pfam" id="PF07690">
    <property type="entry name" value="MFS_1"/>
    <property type="match status" value="1"/>
</dbReference>
<feature type="transmembrane region" description="Helical" evidence="6">
    <location>
        <begin position="228"/>
        <end position="247"/>
    </location>
</feature>
<accession>A0A074VWE2</accession>
<dbReference type="Gene3D" id="1.20.1250.20">
    <property type="entry name" value="MFS general substrate transporter like domains"/>
    <property type="match status" value="2"/>
</dbReference>
<reference evidence="8 9" key="1">
    <citation type="journal article" date="2014" name="BMC Genomics">
        <title>Genome sequencing of four Aureobasidium pullulans varieties: biotechnological potential, stress tolerance, and description of new species.</title>
        <authorList>
            <person name="Gostin Ar C."/>
            <person name="Ohm R.A."/>
            <person name="Kogej T."/>
            <person name="Sonjak S."/>
            <person name="Turk M."/>
            <person name="Zajc J."/>
            <person name="Zalar P."/>
            <person name="Grube M."/>
            <person name="Sun H."/>
            <person name="Han J."/>
            <person name="Sharma A."/>
            <person name="Chiniquy J."/>
            <person name="Ngan C.Y."/>
            <person name="Lipzen A."/>
            <person name="Barry K."/>
            <person name="Grigoriev I.V."/>
            <person name="Gunde-Cimerman N."/>
        </authorList>
    </citation>
    <scope>NUCLEOTIDE SEQUENCE [LARGE SCALE GENOMIC DNA]</scope>
    <source>
        <strain evidence="8 9">CBS 110374</strain>
    </source>
</reference>
<keyword evidence="9" id="KW-1185">Reference proteome</keyword>
<keyword evidence="3 6" id="KW-0812">Transmembrane</keyword>
<evidence type="ECO:0000256" key="1">
    <source>
        <dbReference type="ARBA" id="ARBA00004127"/>
    </source>
</evidence>
<dbReference type="GeneID" id="63918238"/>
<feature type="transmembrane region" description="Helical" evidence="6">
    <location>
        <begin position="331"/>
        <end position="348"/>
    </location>
</feature>
<dbReference type="GO" id="GO:0000329">
    <property type="term" value="C:fungal-type vacuole membrane"/>
    <property type="evidence" value="ECO:0007669"/>
    <property type="project" value="TreeGrafter"/>
</dbReference>
<feature type="transmembrane region" description="Helical" evidence="6">
    <location>
        <begin position="399"/>
        <end position="417"/>
    </location>
</feature>
<keyword evidence="5 6" id="KW-0472">Membrane</keyword>
<gene>
    <name evidence="8" type="ORF">M437DRAFT_66976</name>
</gene>
<dbReference type="RefSeq" id="XP_040879065.1">
    <property type="nucleotide sequence ID" value="XM_041024865.1"/>
</dbReference>
<evidence type="ECO:0000313" key="8">
    <source>
        <dbReference type="EMBL" id="KEQ62042.1"/>
    </source>
</evidence>
<feature type="transmembrane region" description="Helical" evidence="6">
    <location>
        <begin position="72"/>
        <end position="100"/>
    </location>
</feature>